<keyword evidence="2" id="KW-1185">Reference proteome</keyword>
<dbReference type="AlphaFoldDB" id="A0A9Q3VNF3"/>
<sequence>MGMIRRLLGVTTDDIERLRGRRLAEHAALVSAFLAPGETLVGTAQAHLVAAPTPPDRLVPQLPPPALAPTEQDRTSGLARAAGWAYVAAHPFQAAGEVLTDSLSDALWYVPDKVIDHLAVDRRADWSTTAARLVLLTHAVRQLDGYSSGFVVAATDRRLLVLGAAYNGRDPLYPLLQYAPGEIASVRIVPTERSAKGREEPHVALVFHDGSSVTAAPDAIAGTRFAELLSRPTG</sequence>
<protein>
    <submittedName>
        <fullName evidence="1">Uncharacterized protein</fullName>
    </submittedName>
</protein>
<dbReference type="RefSeq" id="WP_232648858.1">
    <property type="nucleotide sequence ID" value="NZ_JAJSBI010000005.1"/>
</dbReference>
<name>A0A9Q3VNF3_9ACTN</name>
<reference evidence="1" key="1">
    <citation type="submission" date="2021-12" db="EMBL/GenBank/DDBJ databases">
        <authorList>
            <person name="Lee J.-H."/>
            <person name="Kim S.-B."/>
        </authorList>
    </citation>
    <scope>NUCLEOTIDE SEQUENCE</scope>
    <source>
        <strain evidence="1">NR30</strain>
    </source>
</reference>
<dbReference type="Proteomes" id="UP001108029">
    <property type="component" value="Unassembled WGS sequence"/>
</dbReference>
<evidence type="ECO:0000313" key="2">
    <source>
        <dbReference type="Proteomes" id="UP001108029"/>
    </source>
</evidence>
<dbReference type="EMBL" id="JAJSBI010000005">
    <property type="protein sequence ID" value="MCD9874744.1"/>
    <property type="molecule type" value="Genomic_DNA"/>
</dbReference>
<accession>A0A9Q3VNF3</accession>
<comment type="caution">
    <text evidence="1">The sequence shown here is derived from an EMBL/GenBank/DDBJ whole genome shotgun (WGS) entry which is preliminary data.</text>
</comment>
<proteinExistence type="predicted"/>
<gene>
    <name evidence="1" type="ORF">LJ657_13835</name>
</gene>
<evidence type="ECO:0000313" key="1">
    <source>
        <dbReference type="EMBL" id="MCD9874744.1"/>
    </source>
</evidence>
<organism evidence="1 2">
    <name type="scientific">Streptomyces guryensis</name>
    <dbReference type="NCBI Taxonomy" id="2886947"/>
    <lineage>
        <taxon>Bacteria</taxon>
        <taxon>Bacillati</taxon>
        <taxon>Actinomycetota</taxon>
        <taxon>Actinomycetes</taxon>
        <taxon>Kitasatosporales</taxon>
        <taxon>Streptomycetaceae</taxon>
        <taxon>Streptomyces</taxon>
    </lineage>
</organism>